<reference evidence="2" key="1">
    <citation type="submission" date="2016-11" db="EMBL/GenBank/DDBJ databases">
        <authorList>
            <person name="Varghese N."/>
            <person name="Submissions S."/>
        </authorList>
    </citation>
    <scope>NUCLEOTIDE SEQUENCE [LARGE SCALE GENOMIC DNA]</scope>
    <source>
        <strain evidence="2">DSM 27370</strain>
    </source>
</reference>
<dbReference type="OrthoDB" id="908824at2"/>
<proteinExistence type="predicted"/>
<protein>
    <submittedName>
        <fullName evidence="1">Uncharacterized protein</fullName>
    </submittedName>
</protein>
<dbReference type="STRING" id="1346286.SAMN05444362_11438"/>
<evidence type="ECO:0000313" key="2">
    <source>
        <dbReference type="Proteomes" id="UP000184480"/>
    </source>
</evidence>
<dbReference type="RefSeq" id="WP_062181728.1">
    <property type="nucleotide sequence ID" value="NZ_BBXL01000014.1"/>
</dbReference>
<evidence type="ECO:0000313" key="1">
    <source>
        <dbReference type="EMBL" id="SHG03967.1"/>
    </source>
</evidence>
<dbReference type="SUPFAM" id="SSF117074">
    <property type="entry name" value="Hypothetical protein PA1324"/>
    <property type="match status" value="1"/>
</dbReference>
<dbReference type="Proteomes" id="UP000184480">
    <property type="component" value="Unassembled WGS sequence"/>
</dbReference>
<dbReference type="AlphaFoldDB" id="A0A1M5GJS4"/>
<accession>A0A1M5GJS4</accession>
<sequence length="945" mass="106587">MTREFYTIYILVFIGLLSGTPLFSQSSFEGKVRIETEPHLNPSPQQTLIGSIVKIKNTSDQAFSGVLLIDTPSSLKAIAGTSQPIELQPLDSTFVFVRFLKRSGMEAGTSTVKFRLQDSAGNTLSEKTSTFVIEEKIQLNLVLENTNILAVNPNDSVRIKTIVGNRGNKSQSVTVVFSVPDLSGQINFIERKATIAPMEQHVFSFSFLPTKALLEKDRFVVNVVGLRGAGKEIFGNGSVTIQNVLSSRKFDDRSYDFGSFASFQQNNITASYRRYGSSSDIFQLQGRDAFNLPAGSLSIQGNIYSNLTQSNQVVATNTALTYRLNQNELTLGNISETLELTMFGRGAKIALANEGQSRRFQVGVVDGAFNLFSGDPLFKGISSFYMTGQLGAVNAQRQFYGSYIYQDNPFEGARFNIVGSEMRWLIRNAWYTRLRVSGAHSNYDKLNRQKMSGAVDFQYNGHVDDLELNGAYYYSSAYFPGSRRGVLSGQQSISKGLGKGYQIRSNFLYSDFSPRYYTNTINSTFRNLSGEVGLSFPAFKTVSTSISYQNQYERSNSYYLYFTPSDANSAQTMFAGRFIERLTWMSRNMKHILVSSIENGWVKYPQEDKYHFQFKSGASYTYHWLNLNASYQQGSYYISEYALNMDKEETFSRVFLSAAVNKTFSDEKYEVSAGANYSKDPLTGEAPSSFMNVRYNHNRSYSIFMNSSLYHYNVTNQDSKNIYNVEVGVTVHLPEGNISSRRKSKLSVFVYYDKNANNIYDKGDEPAPGFDIMINNAAFLSDNGGEFVYSQVPFGSYEIKPVSRKGWFYKGQPLVISKFKTKVQIPLQQAGTVSGKVAYIYDKKTTADMILKYSNIRFRIVNVDNEFVQRAITNDDGEFTMFLPTGDYKIILEPNTLEPNTYCEISEQDFRVQAGKIQDLPAFRIQVKHRKVNIKHFSDNPESDK</sequence>
<name>A0A1M5GJS4_9BACT</name>
<dbReference type="EMBL" id="FQUC01000014">
    <property type="protein sequence ID" value="SHG03967.1"/>
    <property type="molecule type" value="Genomic_DNA"/>
</dbReference>
<keyword evidence="2" id="KW-1185">Reference proteome</keyword>
<organism evidence="1 2">
    <name type="scientific">Dysgonomonas macrotermitis</name>
    <dbReference type="NCBI Taxonomy" id="1346286"/>
    <lineage>
        <taxon>Bacteria</taxon>
        <taxon>Pseudomonadati</taxon>
        <taxon>Bacteroidota</taxon>
        <taxon>Bacteroidia</taxon>
        <taxon>Bacteroidales</taxon>
        <taxon>Dysgonomonadaceae</taxon>
        <taxon>Dysgonomonas</taxon>
    </lineage>
</organism>
<gene>
    <name evidence="1" type="ORF">SAMN05444362_11438</name>
</gene>